<dbReference type="EMBL" id="BSYO01000032">
    <property type="protein sequence ID" value="GMH27190.1"/>
    <property type="molecule type" value="Genomic_DNA"/>
</dbReference>
<accession>A0AAD3TCU8</accession>
<protein>
    <submittedName>
        <fullName evidence="1">Uncharacterized protein</fullName>
    </submittedName>
</protein>
<gene>
    <name evidence="1" type="ORF">Nepgr_029033</name>
</gene>
<comment type="caution">
    <text evidence="1">The sequence shown here is derived from an EMBL/GenBank/DDBJ whole genome shotgun (WGS) entry which is preliminary data.</text>
</comment>
<sequence length="89" mass="9680">MLPPPTRQWFRSRSCFPKTDGGRIAALRGSGCSGGPHSIPAAPGFTEAGRSTKFRGKERNRFPPLENLLLVAGKVVFFALLEPWADAEP</sequence>
<keyword evidence="2" id="KW-1185">Reference proteome</keyword>
<name>A0AAD3TCU8_NEPGR</name>
<evidence type="ECO:0000313" key="1">
    <source>
        <dbReference type="EMBL" id="GMH27190.1"/>
    </source>
</evidence>
<reference evidence="1" key="1">
    <citation type="submission" date="2023-05" db="EMBL/GenBank/DDBJ databases">
        <title>Nepenthes gracilis genome sequencing.</title>
        <authorList>
            <person name="Fukushima K."/>
        </authorList>
    </citation>
    <scope>NUCLEOTIDE SEQUENCE</scope>
    <source>
        <strain evidence="1">SING2019-196</strain>
    </source>
</reference>
<organism evidence="1 2">
    <name type="scientific">Nepenthes gracilis</name>
    <name type="common">Slender pitcher plant</name>
    <dbReference type="NCBI Taxonomy" id="150966"/>
    <lineage>
        <taxon>Eukaryota</taxon>
        <taxon>Viridiplantae</taxon>
        <taxon>Streptophyta</taxon>
        <taxon>Embryophyta</taxon>
        <taxon>Tracheophyta</taxon>
        <taxon>Spermatophyta</taxon>
        <taxon>Magnoliopsida</taxon>
        <taxon>eudicotyledons</taxon>
        <taxon>Gunneridae</taxon>
        <taxon>Pentapetalae</taxon>
        <taxon>Caryophyllales</taxon>
        <taxon>Nepenthaceae</taxon>
        <taxon>Nepenthes</taxon>
    </lineage>
</organism>
<evidence type="ECO:0000313" key="2">
    <source>
        <dbReference type="Proteomes" id="UP001279734"/>
    </source>
</evidence>
<dbReference type="AlphaFoldDB" id="A0AAD3TCU8"/>
<dbReference type="Proteomes" id="UP001279734">
    <property type="component" value="Unassembled WGS sequence"/>
</dbReference>
<proteinExistence type="predicted"/>